<dbReference type="Proteomes" id="UP000419743">
    <property type="component" value="Unassembled WGS sequence"/>
</dbReference>
<dbReference type="GO" id="GO:0003677">
    <property type="term" value="F:DNA binding"/>
    <property type="evidence" value="ECO:0007669"/>
    <property type="project" value="UniProtKB-KW"/>
</dbReference>
<dbReference type="InterPro" id="IPR036390">
    <property type="entry name" value="WH_DNA-bd_sf"/>
</dbReference>
<dbReference type="PRINTS" id="PR00778">
    <property type="entry name" value="HTHARSR"/>
</dbReference>
<organism evidence="5 6">
    <name type="scientific">Occultella aeris</name>
    <dbReference type="NCBI Taxonomy" id="2761496"/>
    <lineage>
        <taxon>Bacteria</taxon>
        <taxon>Bacillati</taxon>
        <taxon>Actinomycetota</taxon>
        <taxon>Actinomycetes</taxon>
        <taxon>Micrococcales</taxon>
        <taxon>Ruaniaceae</taxon>
        <taxon>Occultella</taxon>
    </lineage>
</organism>
<feature type="domain" description="HTH arsR-type" evidence="4">
    <location>
        <begin position="24"/>
        <end position="121"/>
    </location>
</feature>
<dbReference type="Pfam" id="PF01022">
    <property type="entry name" value="HTH_5"/>
    <property type="match status" value="1"/>
</dbReference>
<keyword evidence="1" id="KW-0805">Transcription regulation</keyword>
<dbReference type="NCBIfam" id="NF033788">
    <property type="entry name" value="HTH_metalloreg"/>
    <property type="match status" value="1"/>
</dbReference>
<keyword evidence="6" id="KW-1185">Reference proteome</keyword>
<dbReference type="PROSITE" id="PS00846">
    <property type="entry name" value="HTH_ARSR_1"/>
    <property type="match status" value="1"/>
</dbReference>
<dbReference type="Gene3D" id="1.10.10.10">
    <property type="entry name" value="Winged helix-like DNA-binding domain superfamily/Winged helix DNA-binding domain"/>
    <property type="match status" value="1"/>
</dbReference>
<evidence type="ECO:0000256" key="3">
    <source>
        <dbReference type="ARBA" id="ARBA00023163"/>
    </source>
</evidence>
<keyword evidence="3" id="KW-0804">Transcription</keyword>
<dbReference type="SUPFAM" id="SSF46785">
    <property type="entry name" value="Winged helix' DNA-binding domain"/>
    <property type="match status" value="1"/>
</dbReference>
<name>A0A7M4DKI8_9MICO</name>
<evidence type="ECO:0000313" key="5">
    <source>
        <dbReference type="EMBL" id="VZO37676.1"/>
    </source>
</evidence>
<keyword evidence="2" id="KW-0238">DNA-binding</keyword>
<accession>A0A7M4DKI8</accession>
<dbReference type="InterPro" id="IPR018334">
    <property type="entry name" value="ArsR_HTH"/>
</dbReference>
<reference evidence="5 6" key="1">
    <citation type="submission" date="2019-11" db="EMBL/GenBank/DDBJ databases">
        <authorList>
            <person name="Criscuolo A."/>
        </authorList>
    </citation>
    <scope>NUCLEOTIDE SEQUENCE [LARGE SCALE GENOMIC DNA]</scope>
    <source>
        <strain evidence="5">CIP111667</strain>
    </source>
</reference>
<dbReference type="CDD" id="cd00090">
    <property type="entry name" value="HTH_ARSR"/>
    <property type="match status" value="1"/>
</dbReference>
<dbReference type="GO" id="GO:0003700">
    <property type="term" value="F:DNA-binding transcription factor activity"/>
    <property type="evidence" value="ECO:0007669"/>
    <property type="project" value="InterPro"/>
</dbReference>
<dbReference type="SMART" id="SM00418">
    <property type="entry name" value="HTH_ARSR"/>
    <property type="match status" value="1"/>
</dbReference>
<evidence type="ECO:0000256" key="1">
    <source>
        <dbReference type="ARBA" id="ARBA00023015"/>
    </source>
</evidence>
<dbReference type="InterPro" id="IPR036388">
    <property type="entry name" value="WH-like_DNA-bd_sf"/>
</dbReference>
<dbReference type="RefSeq" id="WP_156741394.1">
    <property type="nucleotide sequence ID" value="NZ_CACRYJ010000036.1"/>
</dbReference>
<dbReference type="InterPro" id="IPR051081">
    <property type="entry name" value="HTH_MetalResp_TranReg"/>
</dbReference>
<evidence type="ECO:0000313" key="6">
    <source>
        <dbReference type="Proteomes" id="UP000419743"/>
    </source>
</evidence>
<sequence length="122" mass="12598">MSTTVGLASVGADCCAPPAGDAALDPATARDIAQGFKALADPTRVQLLAIIAAQPDGEACVCDLTEPVGLSQPTVSHHLKILVSAGLLAREQRGRWAYYSLRTDPLTELATGLIRSRTAASA</sequence>
<dbReference type="PROSITE" id="PS50987">
    <property type="entry name" value="HTH_ARSR_2"/>
    <property type="match status" value="1"/>
</dbReference>
<dbReference type="PANTHER" id="PTHR33154">
    <property type="entry name" value="TRANSCRIPTIONAL REGULATOR, ARSR FAMILY"/>
    <property type="match status" value="1"/>
</dbReference>
<dbReference type="AlphaFoldDB" id="A0A7M4DKI8"/>
<dbReference type="InterPro" id="IPR001845">
    <property type="entry name" value="HTH_ArsR_DNA-bd_dom"/>
</dbReference>
<comment type="caution">
    <text evidence="5">The sequence shown here is derived from an EMBL/GenBank/DDBJ whole genome shotgun (WGS) entry which is preliminary data.</text>
</comment>
<evidence type="ECO:0000256" key="2">
    <source>
        <dbReference type="ARBA" id="ARBA00023125"/>
    </source>
</evidence>
<evidence type="ECO:0000259" key="4">
    <source>
        <dbReference type="PROSITE" id="PS50987"/>
    </source>
</evidence>
<gene>
    <name evidence="5" type="primary">arsR_2</name>
    <name evidence="5" type="ORF">HALOF300_02651</name>
</gene>
<dbReference type="InterPro" id="IPR011991">
    <property type="entry name" value="ArsR-like_HTH"/>
</dbReference>
<protein>
    <submittedName>
        <fullName evidence="5">Arsenical resistance operon repressor</fullName>
    </submittedName>
</protein>
<dbReference type="PANTHER" id="PTHR33154:SF18">
    <property type="entry name" value="ARSENICAL RESISTANCE OPERON REPRESSOR"/>
    <property type="match status" value="1"/>
</dbReference>
<proteinExistence type="predicted"/>
<dbReference type="EMBL" id="CACRYJ010000036">
    <property type="protein sequence ID" value="VZO37676.1"/>
    <property type="molecule type" value="Genomic_DNA"/>
</dbReference>